<dbReference type="PhylomeDB" id="A7S539"/>
<evidence type="ECO:0000256" key="3">
    <source>
        <dbReference type="ARBA" id="ARBA00022475"/>
    </source>
</evidence>
<dbReference type="Proteomes" id="UP000001593">
    <property type="component" value="Unassembled WGS sequence"/>
</dbReference>
<evidence type="ECO:0000256" key="8">
    <source>
        <dbReference type="RuleBase" id="RU362056"/>
    </source>
</evidence>
<feature type="transmembrane region" description="Helical" evidence="8">
    <location>
        <begin position="374"/>
        <end position="397"/>
    </location>
</feature>
<evidence type="ECO:0000256" key="6">
    <source>
        <dbReference type="ARBA" id="ARBA00023136"/>
    </source>
</evidence>
<keyword evidence="5 8" id="KW-1133">Transmembrane helix</keyword>
<evidence type="ECO:0000256" key="5">
    <source>
        <dbReference type="ARBA" id="ARBA00022989"/>
    </source>
</evidence>
<feature type="transmembrane region" description="Helical" evidence="8">
    <location>
        <begin position="72"/>
        <end position="92"/>
    </location>
</feature>
<dbReference type="GO" id="GO:0005886">
    <property type="term" value="C:plasma membrane"/>
    <property type="evidence" value="ECO:0007669"/>
    <property type="project" value="UniProtKB-SubCell"/>
</dbReference>
<comment type="caution">
    <text evidence="8">Lacks conserved residue(s) required for the propagation of feature annotation.</text>
</comment>
<dbReference type="Pfam" id="PF03137">
    <property type="entry name" value="OATP"/>
    <property type="match status" value="1"/>
</dbReference>
<dbReference type="NCBIfam" id="TIGR00805">
    <property type="entry name" value="oat"/>
    <property type="match status" value="1"/>
</dbReference>
<evidence type="ECO:0000313" key="11">
    <source>
        <dbReference type="Proteomes" id="UP000001593"/>
    </source>
</evidence>
<keyword evidence="11" id="KW-1185">Reference proteome</keyword>
<feature type="transmembrane region" description="Helical" evidence="8">
    <location>
        <begin position="32"/>
        <end position="52"/>
    </location>
</feature>
<dbReference type="SUPFAM" id="SSF103473">
    <property type="entry name" value="MFS general substrate transporter"/>
    <property type="match status" value="2"/>
</dbReference>
<dbReference type="InterPro" id="IPR004156">
    <property type="entry name" value="OATP"/>
</dbReference>
<dbReference type="PROSITE" id="PS51465">
    <property type="entry name" value="KAZAL_2"/>
    <property type="match status" value="1"/>
</dbReference>
<evidence type="ECO:0000256" key="4">
    <source>
        <dbReference type="ARBA" id="ARBA00022692"/>
    </source>
</evidence>
<dbReference type="AlphaFoldDB" id="A7S539"/>
<dbReference type="EMBL" id="DS469581">
    <property type="protein sequence ID" value="EDO41174.1"/>
    <property type="molecule type" value="Genomic_DNA"/>
</dbReference>
<gene>
    <name evidence="10" type="ORF">NEMVEDRAFT_v1g104948</name>
</gene>
<dbReference type="OMA" id="LIWEDEC"/>
<comment type="similarity">
    <text evidence="2 8">Belongs to the organo anion transporter (TC 2.A.60) family.</text>
</comment>
<dbReference type="PANTHER" id="PTHR11388">
    <property type="entry name" value="ORGANIC ANION TRANSPORTER"/>
    <property type="match status" value="1"/>
</dbReference>
<protein>
    <recommendedName>
        <fullName evidence="8">Solute carrier organic anion transporter family member</fullName>
    </recommendedName>
</protein>
<keyword evidence="8" id="KW-0813">Transport</keyword>
<comment type="subcellular location">
    <subcellularLocation>
        <location evidence="1 8">Cell membrane</location>
        <topology evidence="1 8">Multi-pass membrane protein</topology>
    </subcellularLocation>
</comment>
<feature type="transmembrane region" description="Helical" evidence="8">
    <location>
        <begin position="194"/>
        <end position="219"/>
    </location>
</feature>
<reference evidence="10 11" key="1">
    <citation type="journal article" date="2007" name="Science">
        <title>Sea anemone genome reveals ancestral eumetazoan gene repertoire and genomic organization.</title>
        <authorList>
            <person name="Putnam N.H."/>
            <person name="Srivastava M."/>
            <person name="Hellsten U."/>
            <person name="Dirks B."/>
            <person name="Chapman J."/>
            <person name="Salamov A."/>
            <person name="Terry A."/>
            <person name="Shapiro H."/>
            <person name="Lindquist E."/>
            <person name="Kapitonov V.V."/>
            <person name="Jurka J."/>
            <person name="Genikhovich G."/>
            <person name="Grigoriev I.V."/>
            <person name="Lucas S.M."/>
            <person name="Steele R.E."/>
            <person name="Finnerty J.R."/>
            <person name="Technau U."/>
            <person name="Martindale M.Q."/>
            <person name="Rokhsar D.S."/>
        </authorList>
    </citation>
    <scope>NUCLEOTIDE SEQUENCE [LARGE SCALE GENOMIC DNA]</scope>
    <source>
        <strain evidence="11">CH2 X CH6</strain>
    </source>
</reference>
<keyword evidence="3" id="KW-1003">Cell membrane</keyword>
<keyword evidence="4 8" id="KW-0812">Transmembrane</keyword>
<dbReference type="GO" id="GO:0055085">
    <property type="term" value="P:transmembrane transport"/>
    <property type="evidence" value="ECO:0007669"/>
    <property type="project" value="InterPro"/>
</dbReference>
<dbReference type="PANTHER" id="PTHR11388:SF100">
    <property type="entry name" value="SOLUTE CARRIER ORGANIC ANION TRANSPORTER FAMILY MEMBER 4A1"/>
    <property type="match status" value="1"/>
</dbReference>
<keyword evidence="6 8" id="KW-0472">Membrane</keyword>
<feature type="non-terminal residue" evidence="10">
    <location>
        <position position="1"/>
    </location>
</feature>
<sequence>MAEQEISTPTSQTFGWLAFRPECLKFLNSPKWFLFFLVMYFFTQSIVVNGVYSVSISTIEKRYGYSSSLTGFLTSSFDIAALVLTPLVSFLGARRKKPVWCGVGLLTMGIGMLIFFLPHAISKRYEAVQMERLTGLCNSTSGSLNPCESTSGNKGYFPLFVLGMLVMGSGATPMIALGIPYMDENVKAKVSPMYVGIFYASGIFGAGAGFVVAGIFLAMYVDIGVQTSLTPKDERWVGAWWLGFVVCGTLCIFWSLWLFGFPRRIPKKNASEDLKLTESDESAVSPALVKEVSHLPLATKSLLSNVTYVSATIACCLEAFVISGFVAFAPKILQSQFRLPAARVSILYGLLAIPAALCGNLLGSYINKKLRLSMTGAALMCLIVTFLGAGGTFPLLASCSTVTMAGINTQGSTNSYPAFLNSYASCNADCACSSLPYSPICSGGVTYYSSCHAGCRARDVNGSLADCSCLSPADGVLKDGKCRSPCGYNNSAIMAGVFLFGFLTFMTMTPTTIVTLRCLPWKDRTYGMGFQMTTVRLLGSIPGPIVYGALIDRACILWDTRCDGQGNCLEYNNTQLAYTVFGLCFVCKLVVIMGFLVSYL</sequence>
<feature type="transmembrane region" description="Helical" evidence="8">
    <location>
        <begin position="576"/>
        <end position="599"/>
    </location>
</feature>
<accession>A7S539</accession>
<feature type="domain" description="Kazal-like" evidence="9">
    <location>
        <begin position="420"/>
        <end position="484"/>
    </location>
</feature>
<feature type="transmembrane region" description="Helical" evidence="8">
    <location>
        <begin position="341"/>
        <end position="362"/>
    </location>
</feature>
<evidence type="ECO:0000259" key="9">
    <source>
        <dbReference type="PROSITE" id="PS51465"/>
    </source>
</evidence>
<keyword evidence="7" id="KW-1015">Disulfide bond</keyword>
<feature type="transmembrane region" description="Helical" evidence="8">
    <location>
        <begin position="492"/>
        <end position="516"/>
    </location>
</feature>
<feature type="transmembrane region" description="Helical" evidence="8">
    <location>
        <begin position="159"/>
        <end position="182"/>
    </location>
</feature>
<feature type="transmembrane region" description="Helical" evidence="8">
    <location>
        <begin position="239"/>
        <end position="259"/>
    </location>
</feature>
<dbReference type="InterPro" id="IPR036259">
    <property type="entry name" value="MFS_trans_sf"/>
</dbReference>
<dbReference type="HOGENOM" id="CLU_008954_1_2_1"/>
<keyword evidence="8" id="KW-0406">Ion transport</keyword>
<dbReference type="eggNOG" id="KOG3626">
    <property type="taxonomic scope" value="Eukaryota"/>
</dbReference>
<name>A7S539_NEMVE</name>
<evidence type="ECO:0000256" key="2">
    <source>
        <dbReference type="ARBA" id="ARBA00009657"/>
    </source>
</evidence>
<organism evidence="10 11">
    <name type="scientific">Nematostella vectensis</name>
    <name type="common">Starlet sea anemone</name>
    <dbReference type="NCBI Taxonomy" id="45351"/>
    <lineage>
        <taxon>Eukaryota</taxon>
        <taxon>Metazoa</taxon>
        <taxon>Cnidaria</taxon>
        <taxon>Anthozoa</taxon>
        <taxon>Hexacorallia</taxon>
        <taxon>Actiniaria</taxon>
        <taxon>Edwardsiidae</taxon>
        <taxon>Nematostella</taxon>
    </lineage>
</organism>
<proteinExistence type="inferred from homology"/>
<dbReference type="GO" id="GO:0006811">
    <property type="term" value="P:monoatomic ion transport"/>
    <property type="evidence" value="ECO:0007669"/>
    <property type="project" value="UniProtKB-KW"/>
</dbReference>
<evidence type="ECO:0000313" key="10">
    <source>
        <dbReference type="EMBL" id="EDO41174.1"/>
    </source>
</evidence>
<feature type="transmembrane region" description="Helical" evidence="8">
    <location>
        <begin position="306"/>
        <end position="329"/>
    </location>
</feature>
<evidence type="ECO:0000256" key="1">
    <source>
        <dbReference type="ARBA" id="ARBA00004651"/>
    </source>
</evidence>
<dbReference type="InterPro" id="IPR002350">
    <property type="entry name" value="Kazal_dom"/>
</dbReference>
<evidence type="ECO:0000256" key="7">
    <source>
        <dbReference type="ARBA" id="ARBA00023157"/>
    </source>
</evidence>
<dbReference type="Gene3D" id="1.20.1250.20">
    <property type="entry name" value="MFS general substrate transporter like domains"/>
    <property type="match status" value="1"/>
</dbReference>
<dbReference type="InParanoid" id="A7S539"/>
<feature type="transmembrane region" description="Helical" evidence="8">
    <location>
        <begin position="99"/>
        <end position="121"/>
    </location>
</feature>